<organism evidence="1 2">
    <name type="scientific">Mytilus galloprovincialis</name>
    <name type="common">Mediterranean mussel</name>
    <dbReference type="NCBI Taxonomy" id="29158"/>
    <lineage>
        <taxon>Eukaryota</taxon>
        <taxon>Metazoa</taxon>
        <taxon>Spiralia</taxon>
        <taxon>Lophotrochozoa</taxon>
        <taxon>Mollusca</taxon>
        <taxon>Bivalvia</taxon>
        <taxon>Autobranchia</taxon>
        <taxon>Pteriomorphia</taxon>
        <taxon>Mytilida</taxon>
        <taxon>Mytiloidea</taxon>
        <taxon>Mytilidae</taxon>
        <taxon>Mytilinae</taxon>
        <taxon>Mytilus</taxon>
    </lineage>
</organism>
<protein>
    <recommendedName>
        <fullName evidence="3">Ubiquitin-like protease family profile domain-containing protein</fullName>
    </recommendedName>
</protein>
<dbReference type="OrthoDB" id="1939479at2759"/>
<reference evidence="1" key="1">
    <citation type="submission" date="2018-11" db="EMBL/GenBank/DDBJ databases">
        <authorList>
            <person name="Alioto T."/>
            <person name="Alioto T."/>
        </authorList>
    </citation>
    <scope>NUCLEOTIDE SEQUENCE</scope>
</reference>
<accession>A0A8B6FTV6</accession>
<evidence type="ECO:0008006" key="3">
    <source>
        <dbReference type="Google" id="ProtNLM"/>
    </source>
</evidence>
<evidence type="ECO:0000313" key="1">
    <source>
        <dbReference type="EMBL" id="VDI53403.1"/>
    </source>
</evidence>
<dbReference type="InterPro" id="IPR038765">
    <property type="entry name" value="Papain-like_cys_pep_sf"/>
</dbReference>
<dbReference type="Proteomes" id="UP000596742">
    <property type="component" value="Unassembled WGS sequence"/>
</dbReference>
<gene>
    <name evidence="1" type="ORF">MGAL_10B044754</name>
</gene>
<name>A0A8B6FTV6_MYTGA</name>
<sequence length="154" mass="17848">MSLLYFIGTGFFRRYGHEIWQGDLNRLSKGHWLDDSIVYVAISSRLILLSCNIDLVNAYSRRIAFEEKRLILIPICDNTHWILASFCPKTFTVTMMCSMGGSYRKTAQSLGRYFAAMYGKSFEEIKISHAKNGNLEDWKVKGRSQLLKIIKKMY</sequence>
<proteinExistence type="predicted"/>
<dbReference type="SUPFAM" id="SSF54001">
    <property type="entry name" value="Cysteine proteinases"/>
    <property type="match status" value="1"/>
</dbReference>
<dbReference type="Gene3D" id="3.40.395.10">
    <property type="entry name" value="Adenoviral Proteinase, Chain A"/>
    <property type="match status" value="1"/>
</dbReference>
<comment type="caution">
    <text evidence="1">The sequence shown here is derived from an EMBL/GenBank/DDBJ whole genome shotgun (WGS) entry which is preliminary data.</text>
</comment>
<dbReference type="EMBL" id="UYJE01007296">
    <property type="protein sequence ID" value="VDI53403.1"/>
    <property type="molecule type" value="Genomic_DNA"/>
</dbReference>
<evidence type="ECO:0000313" key="2">
    <source>
        <dbReference type="Proteomes" id="UP000596742"/>
    </source>
</evidence>
<keyword evidence="2" id="KW-1185">Reference proteome</keyword>
<dbReference type="AlphaFoldDB" id="A0A8B6FTV6"/>